<dbReference type="EMBL" id="CAIIXF020000006">
    <property type="protein sequence ID" value="CAH1787340.1"/>
    <property type="molecule type" value="Genomic_DNA"/>
</dbReference>
<evidence type="ECO:0000313" key="3">
    <source>
        <dbReference type="Proteomes" id="UP000749559"/>
    </source>
</evidence>
<gene>
    <name evidence="2" type="ORF">OFUS_LOCUS13065</name>
</gene>
<dbReference type="AlphaFoldDB" id="A0A8S4P3L3"/>
<reference evidence="2" key="1">
    <citation type="submission" date="2022-03" db="EMBL/GenBank/DDBJ databases">
        <authorList>
            <person name="Martin C."/>
        </authorList>
    </citation>
    <scope>NUCLEOTIDE SEQUENCE</scope>
</reference>
<keyword evidence="3" id="KW-1185">Reference proteome</keyword>
<dbReference type="Proteomes" id="UP000749559">
    <property type="component" value="Unassembled WGS sequence"/>
</dbReference>
<feature type="region of interest" description="Disordered" evidence="1">
    <location>
        <begin position="67"/>
        <end position="117"/>
    </location>
</feature>
<proteinExistence type="predicted"/>
<evidence type="ECO:0000256" key="1">
    <source>
        <dbReference type="SAM" id="MobiDB-lite"/>
    </source>
</evidence>
<sequence length="117" mass="13470">MDTLSEDQGLQAVLDRMDVMDGIEGVDNEALEDFQQLTDYLTSNDPSIPFPEEVPAVRYQKTPMCDPLTRVKQYEPPIPHHHQQQQQQQQHHPSSQQQHHPSSQQQQPHTSSQQHPS</sequence>
<comment type="caution">
    <text evidence="2">The sequence shown here is derived from an EMBL/GenBank/DDBJ whole genome shotgun (WGS) entry which is preliminary data.</text>
</comment>
<evidence type="ECO:0000313" key="2">
    <source>
        <dbReference type="EMBL" id="CAH1787340.1"/>
    </source>
</evidence>
<name>A0A8S4P3L3_OWEFU</name>
<accession>A0A8S4P3L3</accession>
<protein>
    <submittedName>
        <fullName evidence="2">Uncharacterized protein</fullName>
    </submittedName>
</protein>
<feature type="non-terminal residue" evidence="2">
    <location>
        <position position="1"/>
    </location>
</feature>
<organism evidence="2 3">
    <name type="scientific">Owenia fusiformis</name>
    <name type="common">Polychaete worm</name>
    <dbReference type="NCBI Taxonomy" id="6347"/>
    <lineage>
        <taxon>Eukaryota</taxon>
        <taxon>Metazoa</taxon>
        <taxon>Spiralia</taxon>
        <taxon>Lophotrochozoa</taxon>
        <taxon>Annelida</taxon>
        <taxon>Polychaeta</taxon>
        <taxon>Sedentaria</taxon>
        <taxon>Canalipalpata</taxon>
        <taxon>Sabellida</taxon>
        <taxon>Oweniida</taxon>
        <taxon>Oweniidae</taxon>
        <taxon>Owenia</taxon>
    </lineage>
</organism>
<feature type="compositionally biased region" description="Low complexity" evidence="1">
    <location>
        <begin position="84"/>
        <end position="117"/>
    </location>
</feature>